<reference evidence="10 11" key="1">
    <citation type="submission" date="2020-03" db="EMBL/GenBank/DDBJ databases">
        <authorList>
            <person name="Sun Q."/>
        </authorList>
    </citation>
    <scope>NUCLEOTIDE SEQUENCE [LARGE SCALE GENOMIC DNA]</scope>
    <source>
        <strain evidence="10 11">JC162</strain>
    </source>
</reference>
<evidence type="ECO:0000313" key="10">
    <source>
        <dbReference type="EMBL" id="NMJ43673.1"/>
    </source>
</evidence>
<organism evidence="10 11">
    <name type="scientific">Neoroseomonas marina</name>
    <dbReference type="NCBI Taxonomy" id="1232220"/>
    <lineage>
        <taxon>Bacteria</taxon>
        <taxon>Pseudomonadati</taxon>
        <taxon>Pseudomonadota</taxon>
        <taxon>Alphaproteobacteria</taxon>
        <taxon>Acetobacterales</taxon>
        <taxon>Acetobacteraceae</taxon>
        <taxon>Neoroseomonas</taxon>
    </lineage>
</organism>
<evidence type="ECO:0000256" key="4">
    <source>
        <dbReference type="ARBA" id="ARBA00022475"/>
    </source>
</evidence>
<dbReference type="PANTHER" id="PTHR43297:SF2">
    <property type="entry name" value="DIPEPTIDE TRANSPORT ATP-BINDING PROTEIN DPPD"/>
    <property type="match status" value="1"/>
</dbReference>
<dbReference type="GO" id="GO:0005886">
    <property type="term" value="C:plasma membrane"/>
    <property type="evidence" value="ECO:0007669"/>
    <property type="project" value="UniProtKB-SubCell"/>
</dbReference>
<dbReference type="GO" id="GO:0005524">
    <property type="term" value="F:ATP binding"/>
    <property type="evidence" value="ECO:0007669"/>
    <property type="project" value="UniProtKB-KW"/>
</dbReference>
<evidence type="ECO:0000256" key="5">
    <source>
        <dbReference type="ARBA" id="ARBA00022741"/>
    </source>
</evidence>
<dbReference type="Proteomes" id="UP000548582">
    <property type="component" value="Unassembled WGS sequence"/>
</dbReference>
<dbReference type="SMART" id="SM00382">
    <property type="entry name" value="AAA"/>
    <property type="match status" value="1"/>
</dbReference>
<comment type="subcellular location">
    <subcellularLocation>
        <location evidence="1">Cell inner membrane</location>
        <topology evidence="1">Peripheral membrane protein</topology>
    </subcellularLocation>
</comment>
<keyword evidence="6 10" id="KW-0067">ATP-binding</keyword>
<accession>A0A848EJU5</accession>
<proteinExistence type="inferred from homology"/>
<protein>
    <submittedName>
        <fullName evidence="10">ABC transporter ATP-binding protein</fullName>
    </submittedName>
</protein>
<dbReference type="PANTHER" id="PTHR43297">
    <property type="entry name" value="OLIGOPEPTIDE TRANSPORT ATP-BINDING PROTEIN APPD"/>
    <property type="match status" value="1"/>
</dbReference>
<gene>
    <name evidence="10" type="ORF">GWK16_20670</name>
</gene>
<dbReference type="SUPFAM" id="SSF52540">
    <property type="entry name" value="P-loop containing nucleoside triphosphate hydrolases"/>
    <property type="match status" value="1"/>
</dbReference>
<feature type="compositionally biased region" description="Basic residues" evidence="8">
    <location>
        <begin position="189"/>
        <end position="200"/>
    </location>
</feature>
<dbReference type="GO" id="GO:0016887">
    <property type="term" value="F:ATP hydrolysis activity"/>
    <property type="evidence" value="ECO:0007669"/>
    <property type="project" value="InterPro"/>
</dbReference>
<dbReference type="CDD" id="cd03257">
    <property type="entry name" value="ABC_NikE_OppD_transporters"/>
    <property type="match status" value="1"/>
</dbReference>
<dbReference type="AlphaFoldDB" id="A0A848EJU5"/>
<evidence type="ECO:0000256" key="7">
    <source>
        <dbReference type="ARBA" id="ARBA00023136"/>
    </source>
</evidence>
<dbReference type="GO" id="GO:0015833">
    <property type="term" value="P:peptide transport"/>
    <property type="evidence" value="ECO:0007669"/>
    <property type="project" value="InterPro"/>
</dbReference>
<keyword evidence="7" id="KW-0472">Membrane</keyword>
<feature type="domain" description="ABC transporter" evidence="9">
    <location>
        <begin position="213"/>
        <end position="461"/>
    </location>
</feature>
<dbReference type="Pfam" id="PF08352">
    <property type="entry name" value="oligo_HPY"/>
    <property type="match status" value="1"/>
</dbReference>
<dbReference type="EMBL" id="JABBKX010000009">
    <property type="protein sequence ID" value="NMJ43673.1"/>
    <property type="molecule type" value="Genomic_DNA"/>
</dbReference>
<dbReference type="InterPro" id="IPR003439">
    <property type="entry name" value="ABC_transporter-like_ATP-bd"/>
</dbReference>
<evidence type="ECO:0000256" key="1">
    <source>
        <dbReference type="ARBA" id="ARBA00004417"/>
    </source>
</evidence>
<keyword evidence="3" id="KW-0813">Transport</keyword>
<evidence type="ECO:0000256" key="3">
    <source>
        <dbReference type="ARBA" id="ARBA00022448"/>
    </source>
</evidence>
<name>A0A848EJU5_9PROT</name>
<dbReference type="Pfam" id="PF00005">
    <property type="entry name" value="ABC_tran"/>
    <property type="match status" value="1"/>
</dbReference>
<evidence type="ECO:0000256" key="8">
    <source>
        <dbReference type="SAM" id="MobiDB-lite"/>
    </source>
</evidence>
<dbReference type="FunFam" id="3.40.50.300:FF:000016">
    <property type="entry name" value="Oligopeptide ABC transporter ATP-binding component"/>
    <property type="match status" value="1"/>
</dbReference>
<dbReference type="Gene3D" id="3.40.50.300">
    <property type="entry name" value="P-loop containing nucleotide triphosphate hydrolases"/>
    <property type="match status" value="1"/>
</dbReference>
<feature type="compositionally biased region" description="Gly residues" evidence="8">
    <location>
        <begin position="51"/>
        <end position="60"/>
    </location>
</feature>
<evidence type="ECO:0000256" key="6">
    <source>
        <dbReference type="ARBA" id="ARBA00022840"/>
    </source>
</evidence>
<dbReference type="PROSITE" id="PS50893">
    <property type="entry name" value="ABC_TRANSPORTER_2"/>
    <property type="match status" value="1"/>
</dbReference>
<comment type="similarity">
    <text evidence="2">Belongs to the ABC transporter superfamily.</text>
</comment>
<dbReference type="PROSITE" id="PS00211">
    <property type="entry name" value="ABC_TRANSPORTER_1"/>
    <property type="match status" value="1"/>
</dbReference>
<dbReference type="NCBIfam" id="TIGR01727">
    <property type="entry name" value="oligo_HPY"/>
    <property type="match status" value="1"/>
</dbReference>
<dbReference type="InterPro" id="IPR017871">
    <property type="entry name" value="ABC_transporter-like_CS"/>
</dbReference>
<dbReference type="GO" id="GO:0055085">
    <property type="term" value="P:transmembrane transport"/>
    <property type="evidence" value="ECO:0007669"/>
    <property type="project" value="UniProtKB-ARBA"/>
</dbReference>
<feature type="compositionally biased region" description="Basic and acidic residues" evidence="8">
    <location>
        <begin position="19"/>
        <end position="28"/>
    </location>
</feature>
<keyword evidence="5" id="KW-0547">Nucleotide-binding</keyword>
<comment type="caution">
    <text evidence="10">The sequence shown here is derived from an EMBL/GenBank/DDBJ whole genome shotgun (WGS) entry which is preliminary data.</text>
</comment>
<feature type="compositionally biased region" description="Basic residues" evidence="8">
    <location>
        <begin position="76"/>
        <end position="86"/>
    </location>
</feature>
<feature type="compositionally biased region" description="Basic residues" evidence="8">
    <location>
        <begin position="114"/>
        <end position="134"/>
    </location>
</feature>
<evidence type="ECO:0000313" key="11">
    <source>
        <dbReference type="Proteomes" id="UP000548582"/>
    </source>
</evidence>
<evidence type="ECO:0000259" key="9">
    <source>
        <dbReference type="PROSITE" id="PS50893"/>
    </source>
</evidence>
<sequence>MPRQARNHAVGPGRLRRRDRADALHQHPAECGGAAPFPRQRGRGRGRVGTDPGGPEGPAGGCRANGTGGRPELQHLHRTGRHHGAGRRPAIPRRPCGDRRADAACHRPGPARCGRGRRHAGRGGGRRSRTRRCALARCAGPRCTRPARERPPSPCHWRARARRDAPHGGAGTSSAGGRHRASCRACRGDRRRSRGPRRRDRGAGGVSDGAPVLAVEGLRTSFGAVRAVDGVSFSVRRGETLCIVGESGSGKSATALSIMGLIPRAAGKVVDGTVRLAGRGDLRRLDDTSMAEVRGRDIGMVFQEPMSALNPVFRIGSQIGEPLRVHRGLSRREAHERAVELLAMVGVPSPAQRALDYPHQLSGGMRQRAVIAMAIACEPALILADEPTTALDVTIQAQILALFEDLQDRLGVAMVFITHDLRVVAEIADQVCVMYAGVVVEQGAARDVLRNPLHPYTQGLLGCVPRAGAGGTSRRLNAIPGTVPSLAALPQGCRFRSRCPHAFARCAEEEPPLLHQGGDGRAFRCWLTEAAA</sequence>
<dbReference type="InterPro" id="IPR013563">
    <property type="entry name" value="Oligopep_ABC_C"/>
</dbReference>
<dbReference type="InterPro" id="IPR027417">
    <property type="entry name" value="P-loop_NTPase"/>
</dbReference>
<feature type="compositionally biased region" description="Basic and acidic residues" evidence="8">
    <location>
        <begin position="95"/>
        <end position="105"/>
    </location>
</feature>
<feature type="region of interest" description="Disordered" evidence="8">
    <location>
        <begin position="1"/>
        <end position="209"/>
    </location>
</feature>
<keyword evidence="11" id="KW-1185">Reference proteome</keyword>
<evidence type="ECO:0000256" key="2">
    <source>
        <dbReference type="ARBA" id="ARBA00005417"/>
    </source>
</evidence>
<keyword evidence="4" id="KW-1003">Cell membrane</keyword>
<dbReference type="InterPro" id="IPR050388">
    <property type="entry name" value="ABC_Ni/Peptide_Import"/>
</dbReference>
<dbReference type="InterPro" id="IPR003593">
    <property type="entry name" value="AAA+_ATPase"/>
</dbReference>